<dbReference type="SMART" id="SM00355">
    <property type="entry name" value="ZnF_C2H2"/>
    <property type="match status" value="3"/>
</dbReference>
<dbReference type="InterPro" id="IPR042488">
    <property type="entry name" value="Rad4_BHD3_sf"/>
</dbReference>
<evidence type="ECO:0000256" key="4">
    <source>
        <dbReference type="ARBA" id="ARBA00023204"/>
    </source>
</evidence>
<dbReference type="Gene3D" id="2.20.20.110">
    <property type="entry name" value="Rad4, beta-hairpin domain BHD1"/>
    <property type="match status" value="1"/>
</dbReference>
<keyword evidence="6" id="KW-0479">Metal-binding</keyword>
<name>A0A6A6NM02_9PEZI</name>
<reference evidence="9" key="1">
    <citation type="journal article" date="2020" name="Stud. Mycol.">
        <title>101 Dothideomycetes genomes: a test case for predicting lifestyles and emergence of pathogens.</title>
        <authorList>
            <person name="Haridas S."/>
            <person name="Albert R."/>
            <person name="Binder M."/>
            <person name="Bloem J."/>
            <person name="Labutti K."/>
            <person name="Salamov A."/>
            <person name="Andreopoulos B."/>
            <person name="Baker S."/>
            <person name="Barry K."/>
            <person name="Bills G."/>
            <person name="Bluhm B."/>
            <person name="Cannon C."/>
            <person name="Castanera R."/>
            <person name="Culley D."/>
            <person name="Daum C."/>
            <person name="Ezra D."/>
            <person name="Gonzalez J."/>
            <person name="Henrissat B."/>
            <person name="Kuo A."/>
            <person name="Liang C."/>
            <person name="Lipzen A."/>
            <person name="Lutzoni F."/>
            <person name="Magnuson J."/>
            <person name="Mondo S."/>
            <person name="Nolan M."/>
            <person name="Ohm R."/>
            <person name="Pangilinan J."/>
            <person name="Park H.-J."/>
            <person name="Ramirez L."/>
            <person name="Alfaro M."/>
            <person name="Sun H."/>
            <person name="Tritt A."/>
            <person name="Yoshinaga Y."/>
            <person name="Zwiers L.-H."/>
            <person name="Turgeon B."/>
            <person name="Goodwin S."/>
            <person name="Spatafora J."/>
            <person name="Crous P."/>
            <person name="Grigoriev I."/>
        </authorList>
    </citation>
    <scope>NUCLEOTIDE SEQUENCE</scope>
    <source>
        <strain evidence="9">ATCC 16933</strain>
    </source>
</reference>
<keyword evidence="10" id="KW-1185">Reference proteome</keyword>
<dbReference type="Pfam" id="PF10404">
    <property type="entry name" value="BHD_2"/>
    <property type="match status" value="1"/>
</dbReference>
<feature type="region of interest" description="Disordered" evidence="7">
    <location>
        <begin position="920"/>
        <end position="1000"/>
    </location>
</feature>
<dbReference type="Pfam" id="PF10403">
    <property type="entry name" value="BHD_1"/>
    <property type="match status" value="1"/>
</dbReference>
<keyword evidence="6" id="KW-0863">Zinc-finger</keyword>
<sequence>MPPTVPRKRRRLSPNPSEAASAGNEASSSAPPPKRRSRPLVASQKKQTLADTLDAPSHKARSLAEKKALLAGLDQSGSAENSDGLSEPGSSEVEEEWEEVDMGSGGRGKCKSKTTVGGSGAFAKKPEDTLGQGKDEDDEDDMDWEDAIPAASTSISKQVAPTHSEDLEITLDGPNTHHSILSTALAAAEGTGKKGPTKRERLVRVQTHRLHVMFLLFHNLMRNAWVCDKEVQQVLVDGLSEGAKKEIRNWKVHMGMVPEEDPDAEDVEKTQRQGAGKCKGQSKGKGRARKSDSKAERSSARAQHDWGADAERLEPGVPNLSRGYPTIRLLKYLAAYWKKRFRITKPGLRKQGYKSLAELAEETKAFREDPSDVERFGERIESKEKYRECARKYEGSRDVAAQLFTALLRGLGLEARMVASLQPIGFGWSKGEEATPKKRKDKDVELDERDKSDKGGFMEAPRTGRKSGRAINDAEMKDALNDSDNSALSSPPESDSETPDLQPAYSRSQPNPRKVYDKDLPFPTYWTEVISPISNAPIPVDAHILSTVASTPDLIASFEPRGKQADKSKQVIAYVIAYSPDGTAKDVTVRYLKRRMLPGKTKGVRIPVEKVPVYNKHGKVRKYEEYDWFKAVMSSYQRSSEQRTLTDDVEDQGDLRPAHSAKKEQGAGEQKETLQGYKNSAEFVLERHLKREEALRPPAEPVKHFSTGKGDNAKSEPVFRREDVVPCKTVESWHKEGREVRMGEQPLKYVPFRAVTLIRKREIEEREREEGEKAMQGLYAEYQTDWIVPPPIEDGKIPRNAFGNIDVYVPTMVPKGAVHIPLRGTAKVCRKLGVDYAEACTGFEFGKQRAVPVLTGVVVAAENEDLVIDAWEAEEVERKKKDDEKRVKTALNMWKKFYVGLRIIQRLGREYGVEAEAMPDGINPFQRKDEDVSGNGSGQDEGNEGGLFRSGAGEGGFVRDGEDHGGEFLRGEDQEGGFLKNDDQASGFTLPSGDEDDQKNDRAEDLTISQGLSHSILGKESGGPISLQFAHQMNRAREEARKNTDLEESSDPQDLESRRGRIKARLLLTTAMAHAGCDLYLDYLTANNIPPFTSPSHSDTMAAESVMGHGYPDPTESSLSEPYPVSRENYVQNGAAPSAASLHPPSSSASFVPGLPPTTHQSLTASHLEQHSAASPHPTNRERVKASLVATYNPGVRLEKLHECDVCKRKFKYLCRLQRHRDRTHERTRGKSNFCTVCEQHFSEKRDLQIHYTTRVHANKAAALDVPVPQFDRLTCGVEDCTKQFGRQSHLKRHKKAVHGVH</sequence>
<comment type="similarity">
    <text evidence="2">Belongs to the XPC family.</text>
</comment>
<dbReference type="InterPro" id="IPR004583">
    <property type="entry name" value="DNA_repair_Rad4"/>
</dbReference>
<dbReference type="InterPro" id="IPR018328">
    <property type="entry name" value="Rad4_beta-hairpin_dom3"/>
</dbReference>
<dbReference type="SMART" id="SM01030">
    <property type="entry name" value="BHD_1"/>
    <property type="match status" value="1"/>
</dbReference>
<evidence type="ECO:0000259" key="8">
    <source>
        <dbReference type="PROSITE" id="PS50157"/>
    </source>
</evidence>
<keyword evidence="4" id="KW-0234">DNA repair</keyword>
<evidence type="ECO:0000313" key="9">
    <source>
        <dbReference type="EMBL" id="KAF2452755.1"/>
    </source>
</evidence>
<dbReference type="PANTHER" id="PTHR12135:SF2">
    <property type="entry name" value="DNA REPAIR PROTEIN RAD34"/>
    <property type="match status" value="1"/>
</dbReference>
<organism evidence="9 10">
    <name type="scientific">Lineolata rhizophorae</name>
    <dbReference type="NCBI Taxonomy" id="578093"/>
    <lineage>
        <taxon>Eukaryota</taxon>
        <taxon>Fungi</taxon>
        <taxon>Dikarya</taxon>
        <taxon>Ascomycota</taxon>
        <taxon>Pezizomycotina</taxon>
        <taxon>Dothideomycetes</taxon>
        <taxon>Dothideomycetes incertae sedis</taxon>
        <taxon>Lineolatales</taxon>
        <taxon>Lineolataceae</taxon>
        <taxon>Lineolata</taxon>
    </lineage>
</organism>
<feature type="domain" description="C2H2-type" evidence="8">
    <location>
        <begin position="1202"/>
        <end position="1230"/>
    </location>
</feature>
<accession>A0A6A6NM02</accession>
<dbReference type="SMART" id="SM01031">
    <property type="entry name" value="BHD_2"/>
    <property type="match status" value="1"/>
</dbReference>
<feature type="region of interest" description="Disordered" evidence="7">
    <location>
        <begin position="254"/>
        <end position="314"/>
    </location>
</feature>
<dbReference type="PROSITE" id="PS50157">
    <property type="entry name" value="ZINC_FINGER_C2H2_2"/>
    <property type="match status" value="3"/>
</dbReference>
<feature type="domain" description="C2H2-type" evidence="8">
    <location>
        <begin position="1233"/>
        <end position="1262"/>
    </location>
</feature>
<protein>
    <submittedName>
        <fullName evidence="9">Rad4 transglutaminase-like domain-containing protein</fullName>
    </submittedName>
</protein>
<dbReference type="Pfam" id="PF03835">
    <property type="entry name" value="Rad4"/>
    <property type="match status" value="1"/>
</dbReference>
<gene>
    <name evidence="9" type="ORF">BDY21DRAFT_375326</name>
</gene>
<feature type="compositionally biased region" description="Low complexity" evidence="7">
    <location>
        <begin position="1135"/>
        <end position="1150"/>
    </location>
</feature>
<feature type="compositionally biased region" description="Acidic residues" evidence="7">
    <location>
        <begin position="92"/>
        <end position="101"/>
    </location>
</feature>
<dbReference type="PROSITE" id="PS00028">
    <property type="entry name" value="ZINC_FINGER_C2H2_1"/>
    <property type="match status" value="3"/>
</dbReference>
<dbReference type="SUPFAM" id="SSF54001">
    <property type="entry name" value="Cysteine proteinases"/>
    <property type="match status" value="1"/>
</dbReference>
<feature type="domain" description="C2H2-type" evidence="8">
    <location>
        <begin position="1274"/>
        <end position="1302"/>
    </location>
</feature>
<dbReference type="GO" id="GO:0008270">
    <property type="term" value="F:zinc ion binding"/>
    <property type="evidence" value="ECO:0007669"/>
    <property type="project" value="UniProtKB-KW"/>
</dbReference>
<dbReference type="GO" id="GO:0003697">
    <property type="term" value="F:single-stranded DNA binding"/>
    <property type="evidence" value="ECO:0007669"/>
    <property type="project" value="TreeGrafter"/>
</dbReference>
<evidence type="ECO:0000256" key="7">
    <source>
        <dbReference type="SAM" id="MobiDB-lite"/>
    </source>
</evidence>
<dbReference type="GO" id="GO:0006298">
    <property type="term" value="P:mismatch repair"/>
    <property type="evidence" value="ECO:0007669"/>
    <property type="project" value="TreeGrafter"/>
</dbReference>
<feature type="compositionally biased region" description="Basic and acidic residues" evidence="7">
    <location>
        <begin position="957"/>
        <end position="973"/>
    </location>
</feature>
<dbReference type="OrthoDB" id="300780at2759"/>
<dbReference type="InterPro" id="IPR018325">
    <property type="entry name" value="Rad4/PNGase_transGLS-fold"/>
</dbReference>
<feature type="compositionally biased region" description="Basic residues" evidence="7">
    <location>
        <begin position="1"/>
        <end position="12"/>
    </location>
</feature>
<dbReference type="FunFam" id="3.30.70.2460:FF:000001">
    <property type="entry name" value="DNA repair protein Rad4 family"/>
    <property type="match status" value="1"/>
</dbReference>
<evidence type="ECO:0000256" key="5">
    <source>
        <dbReference type="ARBA" id="ARBA00023242"/>
    </source>
</evidence>
<evidence type="ECO:0000256" key="1">
    <source>
        <dbReference type="ARBA" id="ARBA00004123"/>
    </source>
</evidence>
<dbReference type="Gene3D" id="3.30.60.290">
    <property type="entry name" value="Rad4, beta-hairpin domain BHD2"/>
    <property type="match status" value="1"/>
</dbReference>
<dbReference type="EMBL" id="MU001704">
    <property type="protein sequence ID" value="KAF2452755.1"/>
    <property type="molecule type" value="Genomic_DNA"/>
</dbReference>
<keyword evidence="3" id="KW-0227">DNA damage</keyword>
<evidence type="ECO:0000256" key="2">
    <source>
        <dbReference type="ARBA" id="ARBA00009525"/>
    </source>
</evidence>
<dbReference type="PANTHER" id="PTHR12135">
    <property type="entry name" value="DNA REPAIR PROTEIN XP-C / RAD4"/>
    <property type="match status" value="1"/>
</dbReference>
<feature type="region of interest" description="Disordered" evidence="7">
    <location>
        <begin position="1"/>
        <end position="142"/>
    </location>
</feature>
<dbReference type="GO" id="GO:0000111">
    <property type="term" value="C:nucleotide-excision repair factor 2 complex"/>
    <property type="evidence" value="ECO:0007669"/>
    <property type="project" value="TreeGrafter"/>
</dbReference>
<dbReference type="InterPro" id="IPR038765">
    <property type="entry name" value="Papain-like_cys_pep_sf"/>
</dbReference>
<dbReference type="InterPro" id="IPR036985">
    <property type="entry name" value="Transglutaminase-like_sf"/>
</dbReference>
<dbReference type="Proteomes" id="UP000799766">
    <property type="component" value="Unassembled WGS sequence"/>
</dbReference>
<comment type="subcellular location">
    <subcellularLocation>
        <location evidence="1">Nucleus</location>
    </subcellularLocation>
</comment>
<keyword evidence="5" id="KW-0539">Nucleus</keyword>
<dbReference type="Gene3D" id="3.90.260.10">
    <property type="entry name" value="Transglutaminase-like"/>
    <property type="match status" value="1"/>
</dbReference>
<feature type="region of interest" description="Disordered" evidence="7">
    <location>
        <begin position="1135"/>
        <end position="1182"/>
    </location>
</feature>
<dbReference type="Pfam" id="PF10405">
    <property type="entry name" value="BHD_3"/>
    <property type="match status" value="1"/>
</dbReference>
<feature type="compositionally biased region" description="Low complexity" evidence="7">
    <location>
        <begin position="15"/>
        <end position="29"/>
    </location>
</feature>
<dbReference type="InterPro" id="IPR013087">
    <property type="entry name" value="Znf_C2H2_type"/>
</dbReference>
<feature type="region of interest" description="Disordered" evidence="7">
    <location>
        <begin position="1034"/>
        <end position="1057"/>
    </location>
</feature>
<dbReference type="GO" id="GO:0005737">
    <property type="term" value="C:cytoplasm"/>
    <property type="evidence" value="ECO:0007669"/>
    <property type="project" value="TreeGrafter"/>
</dbReference>
<dbReference type="GO" id="GO:0006289">
    <property type="term" value="P:nucleotide-excision repair"/>
    <property type="evidence" value="ECO:0007669"/>
    <property type="project" value="InterPro"/>
</dbReference>
<feature type="compositionally biased region" description="Basic and acidic residues" evidence="7">
    <location>
        <begin position="653"/>
        <end position="672"/>
    </location>
</feature>
<dbReference type="Gene3D" id="3.30.160.60">
    <property type="entry name" value="Classic Zinc Finger"/>
    <property type="match status" value="2"/>
</dbReference>
<feature type="compositionally biased region" description="Polar residues" evidence="7">
    <location>
        <begin position="1158"/>
        <end position="1167"/>
    </location>
</feature>
<proteinExistence type="inferred from homology"/>
<evidence type="ECO:0000256" key="3">
    <source>
        <dbReference type="ARBA" id="ARBA00022763"/>
    </source>
</evidence>
<dbReference type="InterPro" id="IPR018326">
    <property type="entry name" value="Rad4_beta-hairpin_dom1"/>
</dbReference>
<dbReference type="SMART" id="SM01032">
    <property type="entry name" value="BHD_3"/>
    <property type="match status" value="1"/>
</dbReference>
<evidence type="ECO:0000256" key="6">
    <source>
        <dbReference type="PROSITE-ProRule" id="PRU00042"/>
    </source>
</evidence>
<feature type="region of interest" description="Disordered" evidence="7">
    <location>
        <begin position="429"/>
        <end position="518"/>
    </location>
</feature>
<evidence type="ECO:0000313" key="10">
    <source>
        <dbReference type="Proteomes" id="UP000799766"/>
    </source>
</evidence>
<feature type="compositionally biased region" description="Basic and acidic residues" evidence="7">
    <location>
        <begin position="1035"/>
        <end position="1045"/>
    </location>
</feature>
<dbReference type="Gene3D" id="3.30.70.2460">
    <property type="entry name" value="Rad4, beta-hairpin domain BHD3"/>
    <property type="match status" value="1"/>
</dbReference>
<dbReference type="GO" id="GO:0071942">
    <property type="term" value="C:XPC complex"/>
    <property type="evidence" value="ECO:0007669"/>
    <property type="project" value="TreeGrafter"/>
</dbReference>
<dbReference type="InterPro" id="IPR018327">
    <property type="entry name" value="BHD_2"/>
</dbReference>
<feature type="compositionally biased region" description="Basic and acidic residues" evidence="7">
    <location>
        <begin position="289"/>
        <end position="314"/>
    </location>
</feature>
<keyword evidence="6" id="KW-0862">Zinc</keyword>
<feature type="region of interest" description="Disordered" evidence="7">
    <location>
        <begin position="640"/>
        <end position="674"/>
    </location>
</feature>
<dbReference type="GO" id="GO:0003684">
    <property type="term" value="F:damaged DNA binding"/>
    <property type="evidence" value="ECO:0007669"/>
    <property type="project" value="InterPro"/>
</dbReference>